<dbReference type="Pfam" id="PF00883">
    <property type="entry name" value="Peptidase_M17"/>
    <property type="match status" value="1"/>
</dbReference>
<comment type="caution">
    <text evidence="6">The sequence shown here is derived from an EMBL/GenBank/DDBJ whole genome shotgun (WGS) entry which is preliminary data.</text>
</comment>
<dbReference type="PANTHER" id="PTHR11963:SF48">
    <property type="entry name" value="DIPEPTIDASE B, ISOFORM A"/>
    <property type="match status" value="1"/>
</dbReference>
<comment type="similarity">
    <text evidence="1">Belongs to the peptidase M17 family.</text>
</comment>
<evidence type="ECO:0000256" key="3">
    <source>
        <dbReference type="ARBA" id="ARBA00022670"/>
    </source>
</evidence>
<evidence type="ECO:0000313" key="6">
    <source>
        <dbReference type="EMBL" id="KAK9692577.1"/>
    </source>
</evidence>
<evidence type="ECO:0000313" key="7">
    <source>
        <dbReference type="Proteomes" id="UP001458880"/>
    </source>
</evidence>
<accession>A0AAW1IT15</accession>
<dbReference type="PRINTS" id="PR00481">
    <property type="entry name" value="LAMNOPPTDASE"/>
</dbReference>
<evidence type="ECO:0000256" key="4">
    <source>
        <dbReference type="ARBA" id="ARBA00022801"/>
    </source>
</evidence>
<dbReference type="GO" id="GO:0030145">
    <property type="term" value="F:manganese ion binding"/>
    <property type="evidence" value="ECO:0007669"/>
    <property type="project" value="InterPro"/>
</dbReference>
<dbReference type="AlphaFoldDB" id="A0AAW1IT15"/>
<sequence length="517" mass="56195">MANIKSKYSFEICEEHDIDCKGYDAIVFVSSNDHEIRNEKLRKSTSEYLKLDPTLKSEIGILPLTGFTTEKLVYAPTGPLDVDYDDVRSLKETAIKGIQRALKAGVKRPLVVLEEHAKFPKSELVTLLGILEGLYVPIQVRELAPENLPTIEKLGIYTSNKDKTSSLVQQALILDRGLCVARDIGWGDPERMAPPKVQEYVQNILSNSSVKVDVISDINVLTKEYPLFEAVNRAASVVERHRGRIIYLEYNPPDPSTVQETIFLVGKGVTYDTGGADVKAGGIMAGMSRDKCGAAAVAGFMHIVDLLKPEHVRVVAGMSMVRNSIGSNCYVADELIKARSGALVRIGNTDAEGRMVMADVLCRMKELALDAINPHLFTVATLTGHAYLTVGPGYSVVMDNGPAKCAGTSRRLYDAGEVFADPFEISTIRREDLQFHRGIARGDDVMQCNNNPSSRTPRGHQGPAGFLLLSSGLDKHGSGNEKPLKYSHLDIAGSAGDFPKPATGAPILALANAFLLS</sequence>
<dbReference type="SUPFAM" id="SSF53187">
    <property type="entry name" value="Zn-dependent exopeptidases"/>
    <property type="match status" value="1"/>
</dbReference>
<dbReference type="Gene3D" id="3.40.630.10">
    <property type="entry name" value="Zn peptidases"/>
    <property type="match status" value="1"/>
</dbReference>
<keyword evidence="2 6" id="KW-0031">Aminopeptidase</keyword>
<name>A0AAW1IT15_POPJA</name>
<dbReference type="GO" id="GO:0070006">
    <property type="term" value="F:metalloaminopeptidase activity"/>
    <property type="evidence" value="ECO:0007669"/>
    <property type="project" value="InterPro"/>
</dbReference>
<dbReference type="Proteomes" id="UP001458880">
    <property type="component" value="Unassembled WGS sequence"/>
</dbReference>
<dbReference type="GO" id="GO:0006508">
    <property type="term" value="P:proteolysis"/>
    <property type="evidence" value="ECO:0007669"/>
    <property type="project" value="UniProtKB-KW"/>
</dbReference>
<protein>
    <submittedName>
        <fullName evidence="6">Cytosol aminopeptidase family, catalytic domain</fullName>
    </submittedName>
</protein>
<keyword evidence="7" id="KW-1185">Reference proteome</keyword>
<organism evidence="6 7">
    <name type="scientific">Popillia japonica</name>
    <name type="common">Japanese beetle</name>
    <dbReference type="NCBI Taxonomy" id="7064"/>
    <lineage>
        <taxon>Eukaryota</taxon>
        <taxon>Metazoa</taxon>
        <taxon>Ecdysozoa</taxon>
        <taxon>Arthropoda</taxon>
        <taxon>Hexapoda</taxon>
        <taxon>Insecta</taxon>
        <taxon>Pterygota</taxon>
        <taxon>Neoptera</taxon>
        <taxon>Endopterygota</taxon>
        <taxon>Coleoptera</taxon>
        <taxon>Polyphaga</taxon>
        <taxon>Scarabaeiformia</taxon>
        <taxon>Scarabaeidae</taxon>
        <taxon>Rutelinae</taxon>
        <taxon>Popillia</taxon>
    </lineage>
</organism>
<feature type="domain" description="Cytosol aminopeptidase" evidence="5">
    <location>
        <begin position="348"/>
        <end position="355"/>
    </location>
</feature>
<reference evidence="6 7" key="1">
    <citation type="journal article" date="2024" name="BMC Genomics">
        <title>De novo assembly and annotation of Popillia japonica's genome with initial clues to its potential as an invasive pest.</title>
        <authorList>
            <person name="Cucini C."/>
            <person name="Boschi S."/>
            <person name="Funari R."/>
            <person name="Cardaioli E."/>
            <person name="Iannotti N."/>
            <person name="Marturano G."/>
            <person name="Paoli F."/>
            <person name="Bruttini M."/>
            <person name="Carapelli A."/>
            <person name="Frati F."/>
            <person name="Nardi F."/>
        </authorList>
    </citation>
    <scope>NUCLEOTIDE SEQUENCE [LARGE SCALE GENOMIC DNA]</scope>
    <source>
        <strain evidence="6">DMR45628</strain>
    </source>
</reference>
<dbReference type="GO" id="GO:0005737">
    <property type="term" value="C:cytoplasm"/>
    <property type="evidence" value="ECO:0007669"/>
    <property type="project" value="InterPro"/>
</dbReference>
<keyword evidence="4" id="KW-0378">Hydrolase</keyword>
<proteinExistence type="inferred from homology"/>
<dbReference type="InterPro" id="IPR011356">
    <property type="entry name" value="Leucine_aapep/pepB"/>
</dbReference>
<evidence type="ECO:0000256" key="2">
    <source>
        <dbReference type="ARBA" id="ARBA00022438"/>
    </source>
</evidence>
<evidence type="ECO:0000259" key="5">
    <source>
        <dbReference type="PROSITE" id="PS00631"/>
    </source>
</evidence>
<gene>
    <name evidence="6" type="ORF">QE152_g35053</name>
</gene>
<dbReference type="PROSITE" id="PS00631">
    <property type="entry name" value="CYTOSOL_AP"/>
    <property type="match status" value="1"/>
</dbReference>
<dbReference type="EMBL" id="JASPKY010000576">
    <property type="protein sequence ID" value="KAK9692577.1"/>
    <property type="molecule type" value="Genomic_DNA"/>
</dbReference>
<dbReference type="PANTHER" id="PTHR11963">
    <property type="entry name" value="LEUCINE AMINOPEPTIDASE-RELATED"/>
    <property type="match status" value="1"/>
</dbReference>
<keyword evidence="3" id="KW-0645">Protease</keyword>
<dbReference type="InterPro" id="IPR000819">
    <property type="entry name" value="Peptidase_M17_C"/>
</dbReference>
<evidence type="ECO:0000256" key="1">
    <source>
        <dbReference type="ARBA" id="ARBA00009528"/>
    </source>
</evidence>